<evidence type="ECO:0000256" key="11">
    <source>
        <dbReference type="ARBA" id="ARBA00048823"/>
    </source>
</evidence>
<reference evidence="19 20" key="1">
    <citation type="journal article" date="2015" name="Genome Announc.">
        <title>Expanding the biotechnology potential of lactobacilli through comparative genomics of 213 strains and associated genera.</title>
        <authorList>
            <person name="Sun Z."/>
            <person name="Harris H.M."/>
            <person name="McCann A."/>
            <person name="Guo C."/>
            <person name="Argimon S."/>
            <person name="Zhang W."/>
            <person name="Yang X."/>
            <person name="Jeffery I.B."/>
            <person name="Cooney J.C."/>
            <person name="Kagawa T.F."/>
            <person name="Liu W."/>
            <person name="Song Y."/>
            <person name="Salvetti E."/>
            <person name="Wrobel A."/>
            <person name="Rasinkangas P."/>
            <person name="Parkhill J."/>
            <person name="Rea M.C."/>
            <person name="O'Sullivan O."/>
            <person name="Ritari J."/>
            <person name="Douillard F.P."/>
            <person name="Paul Ross R."/>
            <person name="Yang R."/>
            <person name="Briner A.E."/>
            <person name="Felis G.E."/>
            <person name="de Vos W.M."/>
            <person name="Barrangou R."/>
            <person name="Klaenhammer T.R."/>
            <person name="Caufield P.W."/>
            <person name="Cui Y."/>
            <person name="Zhang H."/>
            <person name="O'Toole P.W."/>
        </authorList>
    </citation>
    <scope>NUCLEOTIDE SEQUENCE [LARGE SCALE GENOMIC DNA]</scope>
    <source>
        <strain evidence="17 20">ATCC BAA-66</strain>
        <strain evidence="18 19">DSM 13344</strain>
    </source>
</reference>
<keyword evidence="6 12" id="KW-0547">Nucleotide-binding</keyword>
<dbReference type="InterPro" id="IPR010978">
    <property type="entry name" value="tRNA-bd_arm"/>
</dbReference>
<dbReference type="EMBL" id="JQAT01000004">
    <property type="protein sequence ID" value="KRN28246.1"/>
    <property type="molecule type" value="Genomic_DNA"/>
</dbReference>
<comment type="caution">
    <text evidence="17">The sequence shown here is derived from an EMBL/GenBank/DDBJ whole genome shotgun (WGS) entry which is preliminary data.</text>
</comment>
<comment type="subcellular location">
    <subcellularLocation>
        <location evidence="1 12">Cytoplasm</location>
    </subcellularLocation>
</comment>
<keyword evidence="9 12" id="KW-0030">Aminoacyl-tRNA synthetase</keyword>
<dbReference type="PANTHER" id="PTHR43697">
    <property type="entry name" value="SERYL-TRNA SYNTHETASE"/>
    <property type="match status" value="1"/>
</dbReference>
<dbReference type="EMBL" id="JQAZ01000005">
    <property type="protein sequence ID" value="KRN30878.1"/>
    <property type="molecule type" value="Genomic_DNA"/>
</dbReference>
<evidence type="ECO:0000256" key="12">
    <source>
        <dbReference type="HAMAP-Rule" id="MF_00176"/>
    </source>
</evidence>
<dbReference type="RefSeq" id="WP_057769971.1">
    <property type="nucleotide sequence ID" value="NZ_JQAT01000004.1"/>
</dbReference>
<dbReference type="EC" id="6.1.1.11" evidence="12"/>
<evidence type="ECO:0000313" key="19">
    <source>
        <dbReference type="Proteomes" id="UP000051645"/>
    </source>
</evidence>
<dbReference type="Gene3D" id="1.10.287.40">
    <property type="entry name" value="Serine-tRNA synthetase, tRNA binding domain"/>
    <property type="match status" value="1"/>
</dbReference>
<evidence type="ECO:0000313" key="18">
    <source>
        <dbReference type="EMBL" id="KRN30878.1"/>
    </source>
</evidence>
<evidence type="ECO:0000256" key="7">
    <source>
        <dbReference type="ARBA" id="ARBA00022840"/>
    </source>
</evidence>
<comment type="function">
    <text evidence="12">Catalyzes the attachment of serine to tRNA(Ser). Is also able to aminoacylate tRNA(Sec) with serine, to form the misacylated tRNA L-seryl-tRNA(Sec), which will be further converted into selenocysteinyl-tRNA(Sec).</text>
</comment>
<evidence type="ECO:0000256" key="6">
    <source>
        <dbReference type="ARBA" id="ARBA00022741"/>
    </source>
</evidence>
<dbReference type="GO" id="GO:0140096">
    <property type="term" value="F:catalytic activity, acting on a protein"/>
    <property type="evidence" value="ECO:0007669"/>
    <property type="project" value="UniProtKB-ARBA"/>
</dbReference>
<dbReference type="InterPro" id="IPR015866">
    <property type="entry name" value="Ser-tRNA-synth_1_N"/>
</dbReference>
<dbReference type="Proteomes" id="UP000051751">
    <property type="component" value="Unassembled WGS sequence"/>
</dbReference>
<dbReference type="GO" id="GO:0006434">
    <property type="term" value="P:seryl-tRNA aminoacylation"/>
    <property type="evidence" value="ECO:0007669"/>
    <property type="project" value="UniProtKB-UniRule"/>
</dbReference>
<dbReference type="GO" id="GO:0005737">
    <property type="term" value="C:cytoplasm"/>
    <property type="evidence" value="ECO:0007669"/>
    <property type="project" value="UniProtKB-SubCell"/>
</dbReference>
<dbReference type="NCBIfam" id="TIGR00414">
    <property type="entry name" value="serS"/>
    <property type="match status" value="1"/>
</dbReference>
<feature type="binding site" evidence="13">
    <location>
        <position position="384"/>
    </location>
    <ligand>
        <name>L-serine</name>
        <dbReference type="ChEBI" id="CHEBI:33384"/>
    </ligand>
</feature>
<keyword evidence="15" id="KW-0175">Coiled coil</keyword>
<dbReference type="SUPFAM" id="SSF46589">
    <property type="entry name" value="tRNA-binding arm"/>
    <property type="match status" value="1"/>
</dbReference>
<sequence length="428" mass="49037">MLDLKLIRQKPDWAKQKLAERQIDPKEIDDLLELDARRRKLIIETETLKKQRNEVSKEIAQVKRNKGNADEQIAEMKNVGSQIKDLDAQLEVLNENVRYILVRLPNYPDDSVPVGKDDTTSREERKVMTPRKFDDFEPQAHWDIGEKLGILDFKRAAKVSGSRFVYYKGLGARLERAIYNFMLDEHQKEGYEEILPPYLVNNDSMFGTGQFPKFTDDTYTVLDEENPLTLIPTAEVPLTNYYRDDILDESQLPVYFTALTPCFRSEAGSAGRDTRGLIRMHQFNKVEMVKYVKPETSWDELEKLTADAEEILQKLKLPYHVITLSSGDASFTSAKTYDLEVWMPEQKTYREISSCSNCTDFQARRAKIRYRDADGKLHYVHTLNGSGLAVGRTVAAILENYQNADGSVTIPEVLVPYMGGVTKITGEK</sequence>
<dbReference type="Pfam" id="PF00587">
    <property type="entry name" value="tRNA-synt_2b"/>
    <property type="match status" value="1"/>
</dbReference>
<dbReference type="PRINTS" id="PR00981">
    <property type="entry name" value="TRNASYNTHSER"/>
</dbReference>
<dbReference type="Pfam" id="PF02403">
    <property type="entry name" value="Seryl_tRNA_N"/>
    <property type="match status" value="1"/>
</dbReference>
<dbReference type="STRING" id="81857.IV38_GL001700"/>
<feature type="binding site" evidence="12 14">
    <location>
        <begin position="264"/>
        <end position="266"/>
    </location>
    <ligand>
        <name>ATP</name>
        <dbReference type="ChEBI" id="CHEBI:30616"/>
    </ligand>
</feature>
<feature type="domain" description="Aminoacyl-transfer RNA synthetases class-II family profile" evidence="16">
    <location>
        <begin position="173"/>
        <end position="411"/>
    </location>
</feature>
<comment type="catalytic activity">
    <reaction evidence="11 12">
        <text>tRNA(Ser) + L-serine + ATP = L-seryl-tRNA(Ser) + AMP + diphosphate + H(+)</text>
        <dbReference type="Rhea" id="RHEA:12292"/>
        <dbReference type="Rhea" id="RHEA-COMP:9669"/>
        <dbReference type="Rhea" id="RHEA-COMP:9703"/>
        <dbReference type="ChEBI" id="CHEBI:15378"/>
        <dbReference type="ChEBI" id="CHEBI:30616"/>
        <dbReference type="ChEBI" id="CHEBI:33019"/>
        <dbReference type="ChEBI" id="CHEBI:33384"/>
        <dbReference type="ChEBI" id="CHEBI:78442"/>
        <dbReference type="ChEBI" id="CHEBI:78533"/>
        <dbReference type="ChEBI" id="CHEBI:456215"/>
        <dbReference type="EC" id="6.1.1.11"/>
    </reaction>
</comment>
<dbReference type="SUPFAM" id="SSF55681">
    <property type="entry name" value="Class II aaRS and biotin synthetases"/>
    <property type="match status" value="1"/>
</dbReference>
<accession>A0A0R2FK95</accession>
<evidence type="ECO:0000256" key="10">
    <source>
        <dbReference type="ARBA" id="ARBA00047929"/>
    </source>
</evidence>
<dbReference type="Proteomes" id="UP000051645">
    <property type="component" value="Unassembled WGS sequence"/>
</dbReference>
<dbReference type="GO" id="GO:0016740">
    <property type="term" value="F:transferase activity"/>
    <property type="evidence" value="ECO:0007669"/>
    <property type="project" value="UniProtKB-ARBA"/>
</dbReference>
<organism evidence="17 20">
    <name type="scientific">Lactobacillus selangorensis</name>
    <dbReference type="NCBI Taxonomy" id="81857"/>
    <lineage>
        <taxon>Bacteria</taxon>
        <taxon>Bacillati</taxon>
        <taxon>Bacillota</taxon>
        <taxon>Bacilli</taxon>
        <taxon>Lactobacillales</taxon>
        <taxon>Lactobacillaceae</taxon>
        <taxon>Lactobacillus</taxon>
    </lineage>
</organism>
<dbReference type="InterPro" id="IPR002317">
    <property type="entry name" value="Ser-tRNA-ligase_type_1"/>
</dbReference>
<evidence type="ECO:0000259" key="16">
    <source>
        <dbReference type="PROSITE" id="PS50862"/>
    </source>
</evidence>
<dbReference type="OrthoDB" id="9804647at2"/>
<evidence type="ECO:0000256" key="4">
    <source>
        <dbReference type="ARBA" id="ARBA00022490"/>
    </source>
</evidence>
<dbReference type="GO" id="GO:0005524">
    <property type="term" value="F:ATP binding"/>
    <property type="evidence" value="ECO:0007669"/>
    <property type="project" value="UniProtKB-UniRule"/>
</dbReference>
<dbReference type="InterPro" id="IPR033729">
    <property type="entry name" value="SerRS_core"/>
</dbReference>
<dbReference type="InterPro" id="IPR042103">
    <property type="entry name" value="SerRS_1_N_sf"/>
</dbReference>
<evidence type="ECO:0000256" key="2">
    <source>
        <dbReference type="ARBA" id="ARBA00005045"/>
    </source>
</evidence>
<comment type="similarity">
    <text evidence="3 12">Belongs to the class-II aminoacyl-tRNA synthetase family. Type-1 seryl-tRNA synthetase subfamily.</text>
</comment>
<keyword evidence="7 12" id="KW-0067">ATP-binding</keyword>
<comment type="domain">
    <text evidence="12">Consists of two distinct domains, a catalytic core and a N-terminal extension that is involved in tRNA binding.</text>
</comment>
<name>A0A0R2FK95_9LACO</name>
<dbReference type="InterPro" id="IPR045864">
    <property type="entry name" value="aa-tRNA-synth_II/BPL/LPL"/>
</dbReference>
<protein>
    <recommendedName>
        <fullName evidence="12">Serine--tRNA ligase</fullName>
        <ecNumber evidence="12">6.1.1.11</ecNumber>
    </recommendedName>
    <alternativeName>
        <fullName evidence="12">Seryl-tRNA synthetase</fullName>
        <shortName evidence="12">SerRS</shortName>
    </alternativeName>
    <alternativeName>
        <fullName evidence="12">Seryl-tRNA(Ser/Sec) synthetase</fullName>
    </alternativeName>
</protein>
<evidence type="ECO:0000256" key="8">
    <source>
        <dbReference type="ARBA" id="ARBA00022917"/>
    </source>
</evidence>
<keyword evidence="5 12" id="KW-0436">Ligase</keyword>
<keyword evidence="19" id="KW-1185">Reference proteome</keyword>
<dbReference type="AlphaFoldDB" id="A0A0R2FK95"/>
<evidence type="ECO:0000256" key="3">
    <source>
        <dbReference type="ARBA" id="ARBA00010728"/>
    </source>
</evidence>
<comment type="caution">
    <text evidence="12">Lacks conserved residue(s) required for the propagation of feature annotation.</text>
</comment>
<feature type="binding site" evidence="13">
    <location>
        <position position="233"/>
    </location>
    <ligand>
        <name>L-serine</name>
        <dbReference type="ChEBI" id="CHEBI:33384"/>
    </ligand>
</feature>
<dbReference type="GO" id="GO:0016260">
    <property type="term" value="P:selenocysteine biosynthetic process"/>
    <property type="evidence" value="ECO:0007669"/>
    <property type="project" value="UniProtKB-UniRule"/>
</dbReference>
<evidence type="ECO:0000313" key="20">
    <source>
        <dbReference type="Proteomes" id="UP000051751"/>
    </source>
</evidence>
<dbReference type="UniPathway" id="UPA00906">
    <property type="reaction ID" value="UER00895"/>
</dbReference>
<feature type="binding site" evidence="12">
    <location>
        <begin position="233"/>
        <end position="235"/>
    </location>
    <ligand>
        <name>L-serine</name>
        <dbReference type="ChEBI" id="CHEBI:33384"/>
    </ligand>
</feature>
<dbReference type="InterPro" id="IPR002314">
    <property type="entry name" value="aa-tRNA-synt_IIb"/>
</dbReference>
<keyword evidence="8 12" id="KW-0648">Protein biosynthesis</keyword>
<dbReference type="PIRSF" id="PIRSF001529">
    <property type="entry name" value="Ser-tRNA-synth_IIa"/>
    <property type="match status" value="1"/>
</dbReference>
<evidence type="ECO:0000256" key="15">
    <source>
        <dbReference type="SAM" id="Coils"/>
    </source>
</evidence>
<feature type="binding site" evidence="12">
    <location>
        <position position="386"/>
    </location>
    <ligand>
        <name>L-serine</name>
        <dbReference type="ChEBI" id="CHEBI:33384"/>
    </ligand>
</feature>
<dbReference type="GO" id="GO:0004828">
    <property type="term" value="F:serine-tRNA ligase activity"/>
    <property type="evidence" value="ECO:0007669"/>
    <property type="project" value="UniProtKB-UniRule"/>
</dbReference>
<proteinExistence type="inferred from homology"/>
<evidence type="ECO:0000256" key="9">
    <source>
        <dbReference type="ARBA" id="ARBA00023146"/>
    </source>
</evidence>
<comment type="catalytic activity">
    <reaction evidence="10 12">
        <text>tRNA(Sec) + L-serine + ATP = L-seryl-tRNA(Sec) + AMP + diphosphate + H(+)</text>
        <dbReference type="Rhea" id="RHEA:42580"/>
        <dbReference type="Rhea" id="RHEA-COMP:9742"/>
        <dbReference type="Rhea" id="RHEA-COMP:10128"/>
        <dbReference type="ChEBI" id="CHEBI:15378"/>
        <dbReference type="ChEBI" id="CHEBI:30616"/>
        <dbReference type="ChEBI" id="CHEBI:33019"/>
        <dbReference type="ChEBI" id="CHEBI:33384"/>
        <dbReference type="ChEBI" id="CHEBI:78442"/>
        <dbReference type="ChEBI" id="CHEBI:78533"/>
        <dbReference type="ChEBI" id="CHEBI:456215"/>
        <dbReference type="EC" id="6.1.1.11"/>
    </reaction>
</comment>
<dbReference type="Gene3D" id="3.30.930.10">
    <property type="entry name" value="Bira Bifunctional Protein, Domain 2"/>
    <property type="match status" value="1"/>
</dbReference>
<gene>
    <name evidence="12" type="primary">serS</name>
    <name evidence="17" type="ORF">IV38_GL001700</name>
    <name evidence="18" type="ORF">IV40_GL001515</name>
</gene>
<evidence type="ECO:0000256" key="5">
    <source>
        <dbReference type="ARBA" id="ARBA00022598"/>
    </source>
</evidence>
<feature type="binding site" evidence="13">
    <location>
        <position position="264"/>
    </location>
    <ligand>
        <name>L-serine</name>
        <dbReference type="ChEBI" id="CHEBI:33384"/>
    </ligand>
</feature>
<evidence type="ECO:0000313" key="17">
    <source>
        <dbReference type="EMBL" id="KRN28246.1"/>
    </source>
</evidence>
<evidence type="ECO:0000256" key="1">
    <source>
        <dbReference type="ARBA" id="ARBA00004496"/>
    </source>
</evidence>
<dbReference type="PANTHER" id="PTHR43697:SF1">
    <property type="entry name" value="SERINE--TRNA LIGASE"/>
    <property type="match status" value="1"/>
</dbReference>
<dbReference type="PROSITE" id="PS50862">
    <property type="entry name" value="AA_TRNA_LIGASE_II"/>
    <property type="match status" value="1"/>
</dbReference>
<feature type="binding site" evidence="12 14">
    <location>
        <begin position="351"/>
        <end position="354"/>
    </location>
    <ligand>
        <name>ATP</name>
        <dbReference type="ChEBI" id="CHEBI:30616"/>
    </ligand>
</feature>
<dbReference type="PATRIC" id="fig|81857.3.peg.1710"/>
<evidence type="ECO:0000256" key="13">
    <source>
        <dbReference type="PIRSR" id="PIRSR001529-1"/>
    </source>
</evidence>
<keyword evidence="4 12" id="KW-0963">Cytoplasm</keyword>
<feature type="binding site" evidence="12 13">
    <location>
        <position position="287"/>
    </location>
    <ligand>
        <name>L-serine</name>
        <dbReference type="ChEBI" id="CHEBI:33384"/>
    </ligand>
</feature>
<dbReference type="CDD" id="cd00770">
    <property type="entry name" value="SerRS_core"/>
    <property type="match status" value="1"/>
</dbReference>
<comment type="pathway">
    <text evidence="2 12">Aminoacyl-tRNA biosynthesis; selenocysteinyl-tRNA(Sec) biosynthesis; L-seryl-tRNA(Sec) from L-serine and tRNA(Sec): step 1/1.</text>
</comment>
<dbReference type="HAMAP" id="MF_00176">
    <property type="entry name" value="Ser_tRNA_synth_type1"/>
    <property type="match status" value="1"/>
</dbReference>
<feature type="coiled-coil region" evidence="15">
    <location>
        <begin position="45"/>
        <end position="96"/>
    </location>
</feature>
<dbReference type="InterPro" id="IPR006195">
    <property type="entry name" value="aa-tRNA-synth_II"/>
</dbReference>
<evidence type="ECO:0000256" key="14">
    <source>
        <dbReference type="PIRSR" id="PIRSR001529-2"/>
    </source>
</evidence>
<comment type="subunit">
    <text evidence="12">Homodimer. The tRNA molecule binds across the dimer.</text>
</comment>